<dbReference type="VEuPathDB" id="VectorBase:GBRI004341"/>
<feature type="chain" id="PRO_5008399896" evidence="2">
    <location>
        <begin position="23"/>
        <end position="284"/>
    </location>
</feature>
<keyword evidence="4" id="KW-1185">Reference proteome</keyword>
<evidence type="ECO:0000256" key="2">
    <source>
        <dbReference type="SAM" id="SignalP"/>
    </source>
</evidence>
<dbReference type="Proteomes" id="UP000091820">
    <property type="component" value="Unassembled WGS sequence"/>
</dbReference>
<protein>
    <submittedName>
        <fullName evidence="3">Uncharacterized protein</fullName>
    </submittedName>
</protein>
<dbReference type="EnsemblMetazoa" id="GBRI004341-RA">
    <property type="protein sequence ID" value="GBRI004341-PA"/>
    <property type="gene ID" value="GBRI004341"/>
</dbReference>
<feature type="compositionally biased region" description="Basic and acidic residues" evidence="1">
    <location>
        <begin position="195"/>
        <end position="206"/>
    </location>
</feature>
<feature type="signal peptide" evidence="2">
    <location>
        <begin position="1"/>
        <end position="22"/>
    </location>
</feature>
<reference evidence="4" key="1">
    <citation type="submission" date="2014-03" db="EMBL/GenBank/DDBJ databases">
        <authorList>
            <person name="Aksoy S."/>
            <person name="Warren W."/>
            <person name="Wilson R.K."/>
        </authorList>
    </citation>
    <scope>NUCLEOTIDE SEQUENCE [LARGE SCALE GENOMIC DNA]</scope>
    <source>
        <strain evidence="4">IAEA</strain>
    </source>
</reference>
<feature type="region of interest" description="Disordered" evidence="1">
    <location>
        <begin position="187"/>
        <end position="212"/>
    </location>
</feature>
<proteinExistence type="predicted"/>
<accession>A0A1A9W2V1</accession>
<sequence>MGRFKEPWILVFVTTCLSLSLADELLAKRAPSNENAFQKFFNSRFEWLPWVNSGKPENVQPTTYTYPVLPNNQYPYLQPYNQYAYNNFGILPQDSSPRPTLYSSGMNVLPIFVVFGPRQEIPNINPALSLVGGFLPNLNPLSFIQGGLPYQQFNTGQLGVVGQPASSTQIASQPADIVHTALPSHFNSNASSLQKGEDREQNRTELEASTQIPTKINEDIEAASYEHDKIPFNYFYPFLENTANQRNPIQRKLNDRMGLLYLRDLREGRKISSVPIRDDRRKNT</sequence>
<evidence type="ECO:0000313" key="3">
    <source>
        <dbReference type="EnsemblMetazoa" id="GBRI004341-PA"/>
    </source>
</evidence>
<evidence type="ECO:0000313" key="4">
    <source>
        <dbReference type="Proteomes" id="UP000091820"/>
    </source>
</evidence>
<name>A0A1A9W2V1_9MUSC</name>
<dbReference type="AlphaFoldDB" id="A0A1A9W2V1"/>
<organism evidence="3 4">
    <name type="scientific">Glossina brevipalpis</name>
    <dbReference type="NCBI Taxonomy" id="37001"/>
    <lineage>
        <taxon>Eukaryota</taxon>
        <taxon>Metazoa</taxon>
        <taxon>Ecdysozoa</taxon>
        <taxon>Arthropoda</taxon>
        <taxon>Hexapoda</taxon>
        <taxon>Insecta</taxon>
        <taxon>Pterygota</taxon>
        <taxon>Neoptera</taxon>
        <taxon>Endopterygota</taxon>
        <taxon>Diptera</taxon>
        <taxon>Brachycera</taxon>
        <taxon>Muscomorpha</taxon>
        <taxon>Hippoboscoidea</taxon>
        <taxon>Glossinidae</taxon>
        <taxon>Glossina</taxon>
    </lineage>
</organism>
<evidence type="ECO:0000256" key="1">
    <source>
        <dbReference type="SAM" id="MobiDB-lite"/>
    </source>
</evidence>
<reference evidence="3" key="2">
    <citation type="submission" date="2020-05" db="UniProtKB">
        <authorList>
            <consortium name="EnsemblMetazoa"/>
        </authorList>
    </citation>
    <scope>IDENTIFICATION</scope>
    <source>
        <strain evidence="3">IAEA</strain>
    </source>
</reference>
<keyword evidence="2" id="KW-0732">Signal</keyword>